<accession>A0A9K3KE41</accession>
<evidence type="ECO:0000313" key="3">
    <source>
        <dbReference type="EMBL" id="KAG7341566.1"/>
    </source>
</evidence>
<feature type="compositionally biased region" description="Polar residues" evidence="1">
    <location>
        <begin position="247"/>
        <end position="270"/>
    </location>
</feature>
<dbReference type="OrthoDB" id="419694at2759"/>
<reference evidence="3" key="2">
    <citation type="submission" date="2021-04" db="EMBL/GenBank/DDBJ databases">
        <authorList>
            <person name="Podell S."/>
        </authorList>
    </citation>
    <scope>NUCLEOTIDE SEQUENCE</scope>
    <source>
        <strain evidence="3">Hildebrandi</strain>
    </source>
</reference>
<feature type="compositionally biased region" description="Low complexity" evidence="1">
    <location>
        <begin position="1"/>
        <end position="15"/>
    </location>
</feature>
<comment type="caution">
    <text evidence="3">The sequence shown here is derived from an EMBL/GenBank/DDBJ whole genome shotgun (WGS) entry which is preliminary data.</text>
</comment>
<dbReference type="FunFam" id="3.20.170.30:FF:000002">
    <property type="entry name" value="Phosphotransferase, putative"/>
    <property type="match status" value="1"/>
</dbReference>
<sequence length="593" mass="66975">MNEQQTQEEWTTQTTKSRRRGGRSNNCNRRSNTKTIGLSAAMNNMTLTVNETEDDVSVSSKEVEASLRQCQGELLYSDFYRSLIAYCDDQPYILVKDVVCYGIGNFYAKRPSAPLWQLALAVMLREYYSERLQKSRDAGKDTAVISMYYFEPRMTAKERDFLQNTLQVHVIDHNERGFRTISEQKHTLFFMPHCPMALYANLLYSNWECLDKVIIFGNSLSNYLDGHQSTYKAACGSHSSNKKRSYPNHSVLNSKKLNNHESTSNSNSQHNQKLSRALSWALRHNAQTIGLTIREDGYVPVQEILGCRHSKIAHAKPTLEAIQEVVNGNDKQRFKLDYQPRHLFYPRQKEDDSDANDNDKILCIRANQGHSMSFINPDLLLRQVSPDELRSLPCIVHGTYSDAWNAIQKQGLSKMNRTHIHFAAGLPDQAHVISGMRKSATVYIYVDAAKCADDGITFYESDNGVLLSEGINGMLPTMYFSRVIEAATGRLLWGDHGAAEQVTLAHKAEPVPEETKQNGEDDMLPTATALEILSLLQPCWKETTIAIGKKDVANRSAHFEQAFNDSSLTTFVSLAGQPRPQQLEDDRTNGEVV</sequence>
<dbReference type="Proteomes" id="UP000693970">
    <property type="component" value="Unassembled WGS sequence"/>
</dbReference>
<name>A0A9K3KE41_9STRA</name>
<dbReference type="EMBL" id="JAGRRH010000026">
    <property type="protein sequence ID" value="KAG7341566.1"/>
    <property type="molecule type" value="Genomic_DNA"/>
</dbReference>
<dbReference type="InterPro" id="IPR012942">
    <property type="entry name" value="SRR1-like"/>
</dbReference>
<keyword evidence="4" id="KW-1185">Reference proteome</keyword>
<evidence type="ECO:0000313" key="4">
    <source>
        <dbReference type="Proteomes" id="UP000693970"/>
    </source>
</evidence>
<dbReference type="AlphaFoldDB" id="A0A9K3KE41"/>
<gene>
    <name evidence="3" type="ORF">IV203_023519</name>
</gene>
<feature type="region of interest" description="Disordered" evidence="1">
    <location>
        <begin position="234"/>
        <end position="270"/>
    </location>
</feature>
<feature type="region of interest" description="Disordered" evidence="1">
    <location>
        <begin position="1"/>
        <end position="30"/>
    </location>
</feature>
<feature type="domain" description="SRR1-like" evidence="2">
    <location>
        <begin position="95"/>
        <end position="265"/>
    </location>
</feature>
<evidence type="ECO:0000259" key="2">
    <source>
        <dbReference type="Pfam" id="PF07985"/>
    </source>
</evidence>
<evidence type="ECO:0000256" key="1">
    <source>
        <dbReference type="SAM" id="MobiDB-lite"/>
    </source>
</evidence>
<reference evidence="3" key="1">
    <citation type="journal article" date="2021" name="Sci. Rep.">
        <title>Diploid genomic architecture of Nitzschia inconspicua, an elite biomass production diatom.</title>
        <authorList>
            <person name="Oliver A."/>
            <person name="Podell S."/>
            <person name="Pinowska A."/>
            <person name="Traller J.C."/>
            <person name="Smith S.R."/>
            <person name="McClure R."/>
            <person name="Beliaev A."/>
            <person name="Bohutskyi P."/>
            <person name="Hill E.A."/>
            <person name="Rabines A."/>
            <person name="Zheng H."/>
            <person name="Allen L.Z."/>
            <person name="Kuo A."/>
            <person name="Grigoriev I.V."/>
            <person name="Allen A.E."/>
            <person name="Hazlebeck D."/>
            <person name="Allen E.E."/>
        </authorList>
    </citation>
    <scope>NUCLEOTIDE SEQUENCE</scope>
    <source>
        <strain evidence="3">Hildebrandi</strain>
    </source>
</reference>
<dbReference type="GO" id="GO:0000215">
    <property type="term" value="F:tRNA 2'-phosphotransferase activity"/>
    <property type="evidence" value="ECO:0007669"/>
    <property type="project" value="TreeGrafter"/>
</dbReference>
<proteinExistence type="predicted"/>
<dbReference type="InterPro" id="IPR002745">
    <property type="entry name" value="Ptrans_KptA/Tpt1"/>
</dbReference>
<dbReference type="PANTHER" id="PTHR12684:SF2">
    <property type="entry name" value="TRNA 2'-PHOSPHOTRANSFERASE 1"/>
    <property type="match status" value="1"/>
</dbReference>
<protein>
    <submittedName>
        <fullName evidence="3">Phosphotransferase KptA/Tpt1 domain containing protein</fullName>
    </submittedName>
</protein>
<dbReference type="GO" id="GO:0006388">
    <property type="term" value="P:tRNA splicing, via endonucleolytic cleavage and ligation"/>
    <property type="evidence" value="ECO:0007669"/>
    <property type="project" value="TreeGrafter"/>
</dbReference>
<dbReference type="Pfam" id="PF07985">
    <property type="entry name" value="SRR1"/>
    <property type="match status" value="1"/>
</dbReference>
<organism evidence="3 4">
    <name type="scientific">Nitzschia inconspicua</name>
    <dbReference type="NCBI Taxonomy" id="303405"/>
    <lineage>
        <taxon>Eukaryota</taxon>
        <taxon>Sar</taxon>
        <taxon>Stramenopiles</taxon>
        <taxon>Ochrophyta</taxon>
        <taxon>Bacillariophyta</taxon>
        <taxon>Bacillariophyceae</taxon>
        <taxon>Bacillariophycidae</taxon>
        <taxon>Bacillariales</taxon>
        <taxon>Bacillariaceae</taxon>
        <taxon>Nitzschia</taxon>
    </lineage>
</organism>
<dbReference type="Pfam" id="PF01885">
    <property type="entry name" value="PTS_2-RNA"/>
    <property type="match status" value="1"/>
</dbReference>
<dbReference type="PANTHER" id="PTHR12684">
    <property type="entry name" value="PUTATIVE PHOSPHOTRANSFERASE"/>
    <property type="match status" value="1"/>
</dbReference>